<evidence type="ECO:0000313" key="3">
    <source>
        <dbReference type="Proteomes" id="UP000313988"/>
    </source>
</evidence>
<reference evidence="2 3" key="1">
    <citation type="submission" date="2019-06" db="EMBL/GenBank/DDBJ databases">
        <title>Genome sequence of Deinococcus radiopugnans ATCC 19172.</title>
        <authorList>
            <person name="Maclea K.S."/>
            <person name="Maynard C.R."/>
        </authorList>
    </citation>
    <scope>NUCLEOTIDE SEQUENCE [LARGE SCALE GENOMIC DNA]</scope>
    <source>
        <strain evidence="2 3">ATCC 19172</strain>
    </source>
</reference>
<feature type="domain" description="DZANK-type" evidence="1">
    <location>
        <begin position="47"/>
        <end position="93"/>
    </location>
</feature>
<name>A0A5C4XVR3_9DEIO</name>
<gene>
    <name evidence="2" type="ORF">FHR04_18530</name>
</gene>
<comment type="caution">
    <text evidence="2">The sequence shown here is derived from an EMBL/GenBank/DDBJ whole genome shotgun (WGS) entry which is preliminary data.</text>
</comment>
<protein>
    <submittedName>
        <fullName evidence="2">Zinc-ribbon domain-containing protein</fullName>
    </submittedName>
</protein>
<dbReference type="Proteomes" id="UP000313988">
    <property type="component" value="Unassembled WGS sequence"/>
</dbReference>
<organism evidence="2 3">
    <name type="scientific">Deinococcus radiopugnans ATCC 19172</name>
    <dbReference type="NCBI Taxonomy" id="585398"/>
    <lineage>
        <taxon>Bacteria</taxon>
        <taxon>Thermotogati</taxon>
        <taxon>Deinococcota</taxon>
        <taxon>Deinococci</taxon>
        <taxon>Deinococcales</taxon>
        <taxon>Deinococcaceae</taxon>
        <taxon>Deinococcus</taxon>
    </lineage>
</organism>
<dbReference type="OrthoDB" id="72452at2"/>
<dbReference type="EMBL" id="VDMO01000031">
    <property type="protein sequence ID" value="TNM67318.1"/>
    <property type="molecule type" value="Genomic_DNA"/>
</dbReference>
<evidence type="ECO:0000313" key="2">
    <source>
        <dbReference type="EMBL" id="TNM67318.1"/>
    </source>
</evidence>
<dbReference type="Pfam" id="PF12773">
    <property type="entry name" value="DZR"/>
    <property type="match status" value="1"/>
</dbReference>
<proteinExistence type="predicted"/>
<evidence type="ECO:0000259" key="1">
    <source>
        <dbReference type="Pfam" id="PF12773"/>
    </source>
</evidence>
<dbReference type="AlphaFoldDB" id="A0A5C4XVR3"/>
<sequence length="100" mass="10378">MRAWPCSTHSGGVFVDCSSEPPDDPAAGPDPAPTPAPVPAAVRYRLCPRCGRAVPTTSGERYCANDGARLLDACPNCGASITSPYARYCVRCGADLTPPP</sequence>
<dbReference type="InterPro" id="IPR025874">
    <property type="entry name" value="DZR"/>
</dbReference>
<accession>A0A5C4XVR3</accession>